<accession>A0A2Z3L909</accession>
<organism evidence="1 2">
    <name type="scientific">Candidatus Cardinium hertigii</name>
    <dbReference type="NCBI Taxonomy" id="247481"/>
    <lineage>
        <taxon>Bacteria</taxon>
        <taxon>Pseudomonadati</taxon>
        <taxon>Bacteroidota</taxon>
        <taxon>Cytophagia</taxon>
        <taxon>Cytophagales</taxon>
        <taxon>Amoebophilaceae</taxon>
        <taxon>Candidatus Cardinium</taxon>
    </lineage>
</organism>
<dbReference type="Pfam" id="PF11325">
    <property type="entry name" value="DUF3127"/>
    <property type="match status" value="1"/>
</dbReference>
<dbReference type="RefSeq" id="WP_109997437.1">
    <property type="nucleotide sequence ID" value="NZ_CP029619.1"/>
</dbReference>
<dbReference type="AlphaFoldDB" id="A0A2Z3L909"/>
<name>A0A2Z3L909_9BACT</name>
<dbReference type="InterPro" id="IPR012340">
    <property type="entry name" value="NA-bd_OB-fold"/>
</dbReference>
<dbReference type="Proteomes" id="UP000245872">
    <property type="component" value="Chromosome"/>
</dbReference>
<keyword evidence="2" id="KW-1185">Reference proteome</keyword>
<gene>
    <name evidence="1" type="ORF">DK880_00728</name>
</gene>
<evidence type="ECO:0008006" key="3">
    <source>
        <dbReference type="Google" id="ProtNLM"/>
    </source>
</evidence>
<sequence>MNITGRLVEINAVQQLSDTFKKRTFVIEYTENPQYPEYISFELVQDRCELLDGFSEGEEVVVHFNLRGRKWSNPEGIVRYFNTLQAWRLEKGSRLDDVATTPTSFDVADDLPF</sequence>
<dbReference type="OrthoDB" id="598142at2"/>
<dbReference type="InterPro" id="IPR021474">
    <property type="entry name" value="DUF3127"/>
</dbReference>
<evidence type="ECO:0000313" key="2">
    <source>
        <dbReference type="Proteomes" id="UP000245872"/>
    </source>
</evidence>
<reference evidence="1 2" key="1">
    <citation type="submission" date="2018-05" db="EMBL/GenBank/DDBJ databases">
        <title>Candidatus Cardinium hertigii Genome Assembly.</title>
        <authorList>
            <person name="Showmaker K.C."/>
            <person name="Walden K.O."/>
            <person name="Fields C.J."/>
            <person name="Lambert K.N."/>
            <person name="Hudson M.E."/>
        </authorList>
    </citation>
    <scope>NUCLEOTIDE SEQUENCE [LARGE SCALE GENOMIC DNA]</scope>
    <source>
        <strain evidence="2">cHgTN10</strain>
    </source>
</reference>
<dbReference type="KEGG" id="cher:DK880_00728"/>
<evidence type="ECO:0000313" key="1">
    <source>
        <dbReference type="EMBL" id="AWN82038.1"/>
    </source>
</evidence>
<dbReference type="SUPFAM" id="SSF50249">
    <property type="entry name" value="Nucleic acid-binding proteins"/>
    <property type="match status" value="1"/>
</dbReference>
<protein>
    <recommendedName>
        <fullName evidence="3">DUF3127 domain-containing protein</fullName>
    </recommendedName>
</protein>
<proteinExistence type="predicted"/>
<dbReference type="EMBL" id="CP029619">
    <property type="protein sequence ID" value="AWN82038.1"/>
    <property type="molecule type" value="Genomic_DNA"/>
</dbReference>